<gene>
    <name evidence="2" type="ORF">A9K55_006873</name>
</gene>
<sequence>MPTNRMKKQNAEVWGGKFEAPGPPSVRSRTQEPNKKTERKTRLSPLWSSLERLQLKKNRSVTNAGRGGGVVDILLLLQVRFGRFGKVFFFQPRAAMVRDATTSGVAICIKLGRALKI</sequence>
<proteinExistence type="predicted"/>
<evidence type="ECO:0000256" key="1">
    <source>
        <dbReference type="SAM" id="MobiDB-lite"/>
    </source>
</evidence>
<evidence type="ECO:0000313" key="3">
    <source>
        <dbReference type="Proteomes" id="UP000323067"/>
    </source>
</evidence>
<dbReference type="Proteomes" id="UP000323067">
    <property type="component" value="Chromosome vi"/>
</dbReference>
<protein>
    <submittedName>
        <fullName evidence="2">Uncharacterized protein</fullName>
    </submittedName>
</protein>
<accession>A0A2H4S9X0</accession>
<dbReference type="EMBL" id="CP023323">
    <property type="protein sequence ID" value="ATY59916.1"/>
    <property type="molecule type" value="Genomic_DNA"/>
</dbReference>
<dbReference type="AlphaFoldDB" id="A0A2H4S9X0"/>
<dbReference type="VEuPathDB" id="FungiDB:A9K55_006873"/>
<organism evidence="2 3">
    <name type="scientific">Cordyceps militaris</name>
    <name type="common">Caterpillar fungus</name>
    <name type="synonym">Clavaria militaris</name>
    <dbReference type="NCBI Taxonomy" id="73501"/>
    <lineage>
        <taxon>Eukaryota</taxon>
        <taxon>Fungi</taxon>
        <taxon>Dikarya</taxon>
        <taxon>Ascomycota</taxon>
        <taxon>Pezizomycotina</taxon>
        <taxon>Sordariomycetes</taxon>
        <taxon>Hypocreomycetidae</taxon>
        <taxon>Hypocreales</taxon>
        <taxon>Cordycipitaceae</taxon>
        <taxon>Cordyceps</taxon>
    </lineage>
</organism>
<evidence type="ECO:0000313" key="2">
    <source>
        <dbReference type="EMBL" id="ATY59916.1"/>
    </source>
</evidence>
<name>A0A2H4S9X0_CORMI</name>
<feature type="region of interest" description="Disordered" evidence="1">
    <location>
        <begin position="1"/>
        <end position="43"/>
    </location>
</feature>
<dbReference type="VEuPathDB" id="FungiDB:CCM_02024"/>
<reference evidence="2 3" key="1">
    <citation type="journal article" date="2017" name="BMC Genomics">
        <title>Chromosome level assembly and secondary metabolite potential of the parasitic fungus Cordyceps militaris.</title>
        <authorList>
            <person name="Kramer G.J."/>
            <person name="Nodwell J.R."/>
        </authorList>
    </citation>
    <scope>NUCLEOTIDE SEQUENCE [LARGE SCALE GENOMIC DNA]</scope>
    <source>
        <strain evidence="2 3">ATCC 34164</strain>
    </source>
</reference>